<comment type="caution">
    <text evidence="3">The sequence shown here is derived from an EMBL/GenBank/DDBJ whole genome shotgun (WGS) entry which is preliminary data.</text>
</comment>
<name>A0A8I1G5V9_9GAMM</name>
<evidence type="ECO:0000256" key="1">
    <source>
        <dbReference type="SAM" id="SignalP"/>
    </source>
</evidence>
<dbReference type="Proteomes" id="UP000655994">
    <property type="component" value="Unassembled WGS sequence"/>
</dbReference>
<proteinExistence type="predicted"/>
<protein>
    <submittedName>
        <fullName evidence="3">Uncharacterized protein</fullName>
    </submittedName>
</protein>
<sequence>MMKIPTFFSIPLLLLSLAFTGQVSGHSFSTSFLNIDRDGLLKYQISFHDLVALNDDWIDEGKISKQLLNGKLNKLEQFLNQTVSLNQCHLVLTHNNPWVTVTYAKEQYLVLQAEPDCDQPLTSVTVNNVWTEFPDHRVIVESSLLDTSSNPTVIDIEQRTVFFNFES</sequence>
<dbReference type="Proteomes" id="UP000621390">
    <property type="component" value="Unassembled WGS sequence"/>
</dbReference>
<evidence type="ECO:0000313" key="2">
    <source>
        <dbReference type="EMBL" id="MBJ7267849.1"/>
    </source>
</evidence>
<evidence type="ECO:0000313" key="5">
    <source>
        <dbReference type="Proteomes" id="UP000655994"/>
    </source>
</evidence>
<organism evidence="3 4">
    <name type="scientific">Idiomarina abyssalis</name>
    <dbReference type="NCBI Taxonomy" id="86102"/>
    <lineage>
        <taxon>Bacteria</taxon>
        <taxon>Pseudomonadati</taxon>
        <taxon>Pseudomonadota</taxon>
        <taxon>Gammaproteobacteria</taxon>
        <taxon>Alteromonadales</taxon>
        <taxon>Idiomarinaceae</taxon>
        <taxon>Idiomarina</taxon>
    </lineage>
</organism>
<dbReference type="EMBL" id="JAEMOP010000002">
    <property type="protein sequence ID" value="MBJ7314631.1"/>
    <property type="molecule type" value="Genomic_DNA"/>
</dbReference>
<keyword evidence="5" id="KW-1185">Reference proteome</keyword>
<dbReference type="RefSeq" id="WP_199495085.1">
    <property type="nucleotide sequence ID" value="NZ_JAEMOO010000013.1"/>
</dbReference>
<feature type="chain" id="PRO_5034537941" evidence="1">
    <location>
        <begin position="26"/>
        <end position="167"/>
    </location>
</feature>
<gene>
    <name evidence="2" type="ORF">JHC10_12970</name>
    <name evidence="3" type="ORF">JHC11_01255</name>
</gene>
<evidence type="ECO:0000313" key="3">
    <source>
        <dbReference type="EMBL" id="MBJ7314631.1"/>
    </source>
</evidence>
<evidence type="ECO:0000313" key="4">
    <source>
        <dbReference type="Proteomes" id="UP000621390"/>
    </source>
</evidence>
<dbReference type="EMBL" id="JAEMOS010000047">
    <property type="protein sequence ID" value="MBJ7267849.1"/>
    <property type="molecule type" value="Genomic_DNA"/>
</dbReference>
<feature type="signal peptide" evidence="1">
    <location>
        <begin position="1"/>
        <end position="25"/>
    </location>
</feature>
<keyword evidence="1" id="KW-0732">Signal</keyword>
<dbReference type="AlphaFoldDB" id="A0A8I1G5V9"/>
<accession>A0A8I1G5V9</accession>
<reference evidence="3 5" key="1">
    <citation type="submission" date="2020-09" db="EMBL/GenBank/DDBJ databases">
        <title>Draft Genomes of Bacterial Isolates from North Pond Shallow Sediments.</title>
        <authorList>
            <person name="Kiel Reese B."/>
            <person name="Mullis M."/>
            <person name="Weisend R.E."/>
        </authorList>
    </citation>
    <scope>NUCLEOTIDE SEQUENCE</scope>
    <source>
        <strain evidence="3">KJE-2</strain>
        <strain evidence="2 5">KJE-3</strain>
    </source>
</reference>